<dbReference type="InterPro" id="IPR008490">
    <property type="entry name" value="Transposase_InsH_N"/>
</dbReference>
<sequence>MPQPGFIDRRLESISRMGDPLERLTAEIPWELFRPLLEQLHEKERKSAAGRKPLDVLLIFEVLILQTLYNLADEAVEYQIRDRLSLMRFLGLEIYDSRARRRHGVAVPRAAEGVGAEQAAVGSLRRLPGAGWAGSAQRADRRRLDRARTDLAQQPRGETPHQGRRGERGVGRAQAPAEGHRCPLDQEARQELLSATRPTSTSMPSTSSSATTRPPRPGSTTARCSTAS</sequence>
<evidence type="ECO:0000256" key="1">
    <source>
        <dbReference type="SAM" id="MobiDB-lite"/>
    </source>
</evidence>
<feature type="compositionally biased region" description="Basic and acidic residues" evidence="1">
    <location>
        <begin position="158"/>
        <end position="170"/>
    </location>
</feature>
<gene>
    <name evidence="3" type="ORF">CKO31_16930</name>
</gene>
<keyword evidence="4" id="KW-1185">Reference proteome</keyword>
<feature type="compositionally biased region" description="Low complexity" evidence="1">
    <location>
        <begin position="194"/>
        <end position="228"/>
    </location>
</feature>
<name>A0ABS1CKE4_9GAMM</name>
<organism evidence="3 4">
    <name type="scientific">Thiohalocapsa halophila</name>
    <dbReference type="NCBI Taxonomy" id="69359"/>
    <lineage>
        <taxon>Bacteria</taxon>
        <taxon>Pseudomonadati</taxon>
        <taxon>Pseudomonadota</taxon>
        <taxon>Gammaproteobacteria</taxon>
        <taxon>Chromatiales</taxon>
        <taxon>Chromatiaceae</taxon>
        <taxon>Thiohalocapsa</taxon>
    </lineage>
</organism>
<dbReference type="Pfam" id="PF05598">
    <property type="entry name" value="DUF772"/>
    <property type="match status" value="1"/>
</dbReference>
<dbReference type="Proteomes" id="UP000748752">
    <property type="component" value="Unassembled WGS sequence"/>
</dbReference>
<reference evidence="3 4" key="1">
    <citation type="journal article" date="2020" name="Microorganisms">
        <title>Osmotic Adaptation and Compatible Solute Biosynthesis of Phototrophic Bacteria as Revealed from Genome Analyses.</title>
        <authorList>
            <person name="Imhoff J.F."/>
            <person name="Rahn T."/>
            <person name="Kunzel S."/>
            <person name="Keller A."/>
            <person name="Neulinger S.C."/>
        </authorList>
    </citation>
    <scope>NUCLEOTIDE SEQUENCE [LARGE SCALE GENOMIC DNA]</scope>
    <source>
        <strain evidence="3 4">DSM 6210</strain>
    </source>
</reference>
<accession>A0ABS1CKE4</accession>
<protein>
    <recommendedName>
        <fullName evidence="2">Transposase InsH N-terminal domain-containing protein</fullName>
    </recommendedName>
</protein>
<evidence type="ECO:0000313" key="3">
    <source>
        <dbReference type="EMBL" id="MBK1632391.1"/>
    </source>
</evidence>
<dbReference type="EMBL" id="NRRV01000046">
    <property type="protein sequence ID" value="MBK1632391.1"/>
    <property type="molecule type" value="Genomic_DNA"/>
</dbReference>
<feature type="compositionally biased region" description="Basic and acidic residues" evidence="1">
    <location>
        <begin position="178"/>
        <end position="190"/>
    </location>
</feature>
<feature type="domain" description="Transposase InsH N-terminal" evidence="2">
    <location>
        <begin position="11"/>
        <end position="96"/>
    </location>
</feature>
<evidence type="ECO:0000313" key="4">
    <source>
        <dbReference type="Proteomes" id="UP000748752"/>
    </source>
</evidence>
<proteinExistence type="predicted"/>
<evidence type="ECO:0000259" key="2">
    <source>
        <dbReference type="Pfam" id="PF05598"/>
    </source>
</evidence>
<comment type="caution">
    <text evidence="3">The sequence shown here is derived from an EMBL/GenBank/DDBJ whole genome shotgun (WGS) entry which is preliminary data.</text>
</comment>
<feature type="region of interest" description="Disordered" evidence="1">
    <location>
        <begin position="148"/>
        <end position="228"/>
    </location>
</feature>